<accession>A0A921IRT7</accession>
<evidence type="ECO:0000313" key="2">
    <source>
        <dbReference type="EMBL" id="HJG31851.1"/>
    </source>
</evidence>
<name>A0A921IRT7_9ACTN</name>
<proteinExistence type="predicted"/>
<organism evidence="2 3">
    <name type="scientific">Collinsella ihumii</name>
    <dbReference type="NCBI Taxonomy" id="1720204"/>
    <lineage>
        <taxon>Bacteria</taxon>
        <taxon>Bacillati</taxon>
        <taxon>Actinomycetota</taxon>
        <taxon>Coriobacteriia</taxon>
        <taxon>Coriobacteriales</taxon>
        <taxon>Coriobacteriaceae</taxon>
        <taxon>Collinsella</taxon>
    </lineage>
</organism>
<evidence type="ECO:0000313" key="3">
    <source>
        <dbReference type="Proteomes" id="UP000746751"/>
    </source>
</evidence>
<evidence type="ECO:0008006" key="4">
    <source>
        <dbReference type="Google" id="ProtNLM"/>
    </source>
</evidence>
<evidence type="ECO:0000256" key="1">
    <source>
        <dbReference type="SAM" id="Phobius"/>
    </source>
</evidence>
<dbReference type="EMBL" id="DYVF01000064">
    <property type="protein sequence ID" value="HJG31851.1"/>
    <property type="molecule type" value="Genomic_DNA"/>
</dbReference>
<dbReference type="AlphaFoldDB" id="A0A921IRT7"/>
<protein>
    <recommendedName>
        <fullName evidence="4">NHLP bacteriocin system secretion protein</fullName>
    </recommendedName>
</protein>
<keyword evidence="1" id="KW-1133">Transmembrane helix</keyword>
<sequence length="153" mass="16007">MASLFRDKSLAHMRSPEHLDDYIQVSNPGAWMTVIAVILVLAAGIVWGVFGRLDDTQDAVIVVGRNGATCYMDSETASDLSRGDTVRVGDAIGTIGSVGGTPVLASMVTIPGAAKPASGWYDVATAFIDVPSGTYDCQIVVESYSPLELLLGA</sequence>
<comment type="caution">
    <text evidence="2">The sequence shown here is derived from an EMBL/GenBank/DDBJ whole genome shotgun (WGS) entry which is preliminary data.</text>
</comment>
<reference evidence="2" key="2">
    <citation type="submission" date="2021-09" db="EMBL/GenBank/DDBJ databases">
        <authorList>
            <person name="Gilroy R."/>
        </authorList>
    </citation>
    <scope>NUCLEOTIDE SEQUENCE</scope>
    <source>
        <strain evidence="2">ChiGjej2B2-7701</strain>
    </source>
</reference>
<gene>
    <name evidence="2" type="ORF">K8U80_10730</name>
</gene>
<feature type="transmembrane region" description="Helical" evidence="1">
    <location>
        <begin position="29"/>
        <end position="50"/>
    </location>
</feature>
<dbReference type="Proteomes" id="UP000746751">
    <property type="component" value="Unassembled WGS sequence"/>
</dbReference>
<reference evidence="2" key="1">
    <citation type="journal article" date="2021" name="PeerJ">
        <title>Extensive microbial diversity within the chicken gut microbiome revealed by metagenomics and culture.</title>
        <authorList>
            <person name="Gilroy R."/>
            <person name="Ravi A."/>
            <person name="Getino M."/>
            <person name="Pursley I."/>
            <person name="Horton D.L."/>
            <person name="Alikhan N.F."/>
            <person name="Baker D."/>
            <person name="Gharbi K."/>
            <person name="Hall N."/>
            <person name="Watson M."/>
            <person name="Adriaenssens E.M."/>
            <person name="Foster-Nyarko E."/>
            <person name="Jarju S."/>
            <person name="Secka A."/>
            <person name="Antonio M."/>
            <person name="Oren A."/>
            <person name="Chaudhuri R.R."/>
            <person name="La Ragione R."/>
            <person name="Hildebrand F."/>
            <person name="Pallen M.J."/>
        </authorList>
    </citation>
    <scope>NUCLEOTIDE SEQUENCE</scope>
    <source>
        <strain evidence="2">ChiGjej2B2-7701</strain>
    </source>
</reference>
<keyword evidence="1" id="KW-0812">Transmembrane</keyword>
<keyword evidence="1" id="KW-0472">Membrane</keyword>